<name>A0AAV7NLX6_PLEWA</name>
<accession>A0AAV7NLX6</accession>
<dbReference type="Proteomes" id="UP001066276">
    <property type="component" value="Chromosome 8"/>
</dbReference>
<proteinExistence type="predicted"/>
<keyword evidence="2" id="KW-1185">Reference proteome</keyword>
<reference evidence="1" key="1">
    <citation type="journal article" date="2022" name="bioRxiv">
        <title>Sequencing and chromosome-scale assembly of the giantPleurodeles waltlgenome.</title>
        <authorList>
            <person name="Brown T."/>
            <person name="Elewa A."/>
            <person name="Iarovenko S."/>
            <person name="Subramanian E."/>
            <person name="Araus A.J."/>
            <person name="Petzold A."/>
            <person name="Susuki M."/>
            <person name="Suzuki K.-i.T."/>
            <person name="Hayashi T."/>
            <person name="Toyoda A."/>
            <person name="Oliveira C."/>
            <person name="Osipova E."/>
            <person name="Leigh N.D."/>
            <person name="Simon A."/>
            <person name="Yun M.H."/>
        </authorList>
    </citation>
    <scope>NUCLEOTIDE SEQUENCE</scope>
    <source>
        <strain evidence="1">20211129_DDA</strain>
        <tissue evidence="1">Liver</tissue>
    </source>
</reference>
<dbReference type="EMBL" id="JANPWB010000012">
    <property type="protein sequence ID" value="KAJ1116549.1"/>
    <property type="molecule type" value="Genomic_DNA"/>
</dbReference>
<gene>
    <name evidence="1" type="ORF">NDU88_004759</name>
</gene>
<comment type="caution">
    <text evidence="1">The sequence shown here is derived from an EMBL/GenBank/DDBJ whole genome shotgun (WGS) entry which is preliminary data.</text>
</comment>
<evidence type="ECO:0000313" key="1">
    <source>
        <dbReference type="EMBL" id="KAJ1116549.1"/>
    </source>
</evidence>
<sequence>MRGDLGRGSTGLELLHEDNQNTEVVSAQRRGALPNTPANIYQGLEDLRMKKLGDADKISLEDEIRVGEIAQVISKGKKGKSAGPDGLP</sequence>
<evidence type="ECO:0000313" key="2">
    <source>
        <dbReference type="Proteomes" id="UP001066276"/>
    </source>
</evidence>
<organism evidence="1 2">
    <name type="scientific">Pleurodeles waltl</name>
    <name type="common">Iberian ribbed newt</name>
    <dbReference type="NCBI Taxonomy" id="8319"/>
    <lineage>
        <taxon>Eukaryota</taxon>
        <taxon>Metazoa</taxon>
        <taxon>Chordata</taxon>
        <taxon>Craniata</taxon>
        <taxon>Vertebrata</taxon>
        <taxon>Euteleostomi</taxon>
        <taxon>Amphibia</taxon>
        <taxon>Batrachia</taxon>
        <taxon>Caudata</taxon>
        <taxon>Salamandroidea</taxon>
        <taxon>Salamandridae</taxon>
        <taxon>Pleurodelinae</taxon>
        <taxon>Pleurodeles</taxon>
    </lineage>
</organism>
<dbReference type="AlphaFoldDB" id="A0AAV7NLX6"/>
<protein>
    <submittedName>
        <fullName evidence="1">Uncharacterized protein</fullName>
    </submittedName>
</protein>